<sequence>MYGRIHQDTIEEMRIINDNPDSVPSDWNWVSKHNFRANFIITGGKSYQEDLWSQFQLISKQQNYTTQSLSSSSSSSLVGY</sequence>
<dbReference type="InParanoid" id="Q86II8"/>
<dbReference type="AlphaFoldDB" id="Q86II8"/>
<accession>Q86II8</accession>
<dbReference type="VEuPathDB" id="AmoebaDB:DDB_G0272712"/>
<keyword evidence="2" id="KW-1185">Reference proteome</keyword>
<dbReference type="PaxDb" id="44689-DDB0168887"/>
<organism evidence="1 2">
    <name type="scientific">Dictyostelium discoideum</name>
    <name type="common">Social amoeba</name>
    <dbReference type="NCBI Taxonomy" id="44689"/>
    <lineage>
        <taxon>Eukaryota</taxon>
        <taxon>Amoebozoa</taxon>
        <taxon>Evosea</taxon>
        <taxon>Eumycetozoa</taxon>
        <taxon>Dictyostelia</taxon>
        <taxon>Dictyosteliales</taxon>
        <taxon>Dictyosteliaceae</taxon>
        <taxon>Dictyostelium</taxon>
    </lineage>
</organism>
<dbReference type="RefSeq" id="XP_644867.1">
    <property type="nucleotide sequence ID" value="XM_639775.1"/>
</dbReference>
<gene>
    <name evidence="1" type="ORF">DDB_G0272712</name>
</gene>
<evidence type="ECO:0000313" key="2">
    <source>
        <dbReference type="Proteomes" id="UP000002195"/>
    </source>
</evidence>
<accession>Q559E9</accession>
<proteinExistence type="predicted"/>
<name>Q86II8_DICDI</name>
<dbReference type="HOGENOM" id="CLU_2594805_0_0_1"/>
<dbReference type="KEGG" id="ddi:DDB_G0272712"/>
<dbReference type="GeneID" id="8618546"/>
<protein>
    <submittedName>
        <fullName evidence="1">Uncharacterized protein</fullName>
    </submittedName>
</protein>
<reference evidence="1 2" key="1">
    <citation type="journal article" date="2005" name="Nature">
        <title>The genome of the social amoeba Dictyostelium discoideum.</title>
        <authorList>
            <consortium name="The Dictyostelium discoideum Sequencing Consortium"/>
            <person name="Eichinger L."/>
            <person name="Pachebat J.A."/>
            <person name="Glockner G."/>
            <person name="Rajandream M.A."/>
            <person name="Sucgang R."/>
            <person name="Berriman M."/>
            <person name="Song J."/>
            <person name="Olsen R."/>
            <person name="Szafranski K."/>
            <person name="Xu Q."/>
            <person name="Tunggal B."/>
            <person name="Kummerfeld S."/>
            <person name="Madera M."/>
            <person name="Konfortov B.A."/>
            <person name="Rivero F."/>
            <person name="Bankier A.T."/>
            <person name="Lehmann R."/>
            <person name="Hamlin N."/>
            <person name="Davies R."/>
            <person name="Gaudet P."/>
            <person name="Fey P."/>
            <person name="Pilcher K."/>
            <person name="Chen G."/>
            <person name="Saunders D."/>
            <person name="Sodergren E."/>
            <person name="Davis P."/>
            <person name="Kerhornou A."/>
            <person name="Nie X."/>
            <person name="Hall N."/>
            <person name="Anjard C."/>
            <person name="Hemphill L."/>
            <person name="Bason N."/>
            <person name="Farbrother P."/>
            <person name="Desany B."/>
            <person name="Just E."/>
            <person name="Morio T."/>
            <person name="Rost R."/>
            <person name="Churcher C."/>
            <person name="Cooper J."/>
            <person name="Haydock S."/>
            <person name="van Driessche N."/>
            <person name="Cronin A."/>
            <person name="Goodhead I."/>
            <person name="Muzny D."/>
            <person name="Mourier T."/>
            <person name="Pain A."/>
            <person name="Lu M."/>
            <person name="Harper D."/>
            <person name="Lindsay R."/>
            <person name="Hauser H."/>
            <person name="James K."/>
            <person name="Quiles M."/>
            <person name="Madan Babu M."/>
            <person name="Saito T."/>
            <person name="Buchrieser C."/>
            <person name="Wardroper A."/>
            <person name="Felder M."/>
            <person name="Thangavelu M."/>
            <person name="Johnson D."/>
            <person name="Knights A."/>
            <person name="Loulseged H."/>
            <person name="Mungall K."/>
            <person name="Oliver K."/>
            <person name="Price C."/>
            <person name="Quail M.A."/>
            <person name="Urushihara H."/>
            <person name="Hernandez J."/>
            <person name="Rabbinowitsch E."/>
            <person name="Steffen D."/>
            <person name="Sanders M."/>
            <person name="Ma J."/>
            <person name="Kohara Y."/>
            <person name="Sharp S."/>
            <person name="Simmonds M."/>
            <person name="Spiegler S."/>
            <person name="Tivey A."/>
            <person name="Sugano S."/>
            <person name="White B."/>
            <person name="Walker D."/>
            <person name="Woodward J."/>
            <person name="Winckler T."/>
            <person name="Tanaka Y."/>
            <person name="Shaulsky G."/>
            <person name="Schleicher M."/>
            <person name="Weinstock G."/>
            <person name="Rosenthal A."/>
            <person name="Cox E.C."/>
            <person name="Chisholm R.L."/>
            <person name="Gibbs R."/>
            <person name="Loomis W.F."/>
            <person name="Platzer M."/>
            <person name="Kay R.R."/>
            <person name="Williams J."/>
            <person name="Dear P.H."/>
            <person name="Noegel A.A."/>
            <person name="Barrell B."/>
            <person name="Kuspa A."/>
        </authorList>
    </citation>
    <scope>NUCLEOTIDE SEQUENCE [LARGE SCALE GENOMIC DNA]</scope>
    <source>
        <strain evidence="1 2">AX4</strain>
    </source>
</reference>
<comment type="caution">
    <text evidence="1">The sequence shown here is derived from an EMBL/GenBank/DDBJ whole genome shotgun (WGS) entry which is preliminary data.</text>
</comment>
<dbReference type="Proteomes" id="UP000002195">
    <property type="component" value="Unassembled WGS sequence"/>
</dbReference>
<evidence type="ECO:0000313" key="1">
    <source>
        <dbReference type="EMBL" id="EAL70993.1"/>
    </source>
</evidence>
<dbReference type="EMBL" id="AAFI02000008">
    <property type="protein sequence ID" value="EAL70993.1"/>
    <property type="molecule type" value="Genomic_DNA"/>
</dbReference>